<comment type="caution">
    <text evidence="1">The sequence shown here is derived from an EMBL/GenBank/DDBJ whole genome shotgun (WGS) entry which is preliminary data.</text>
</comment>
<dbReference type="EMBL" id="CAAALY010000710">
    <property type="protein sequence ID" value="VEL06956.1"/>
    <property type="molecule type" value="Genomic_DNA"/>
</dbReference>
<organism evidence="1 2">
    <name type="scientific">Protopolystoma xenopodis</name>
    <dbReference type="NCBI Taxonomy" id="117903"/>
    <lineage>
        <taxon>Eukaryota</taxon>
        <taxon>Metazoa</taxon>
        <taxon>Spiralia</taxon>
        <taxon>Lophotrochozoa</taxon>
        <taxon>Platyhelminthes</taxon>
        <taxon>Monogenea</taxon>
        <taxon>Polyopisthocotylea</taxon>
        <taxon>Polystomatidea</taxon>
        <taxon>Polystomatidae</taxon>
        <taxon>Protopolystoma</taxon>
    </lineage>
</organism>
<reference evidence="1" key="1">
    <citation type="submission" date="2018-11" db="EMBL/GenBank/DDBJ databases">
        <authorList>
            <consortium name="Pathogen Informatics"/>
        </authorList>
    </citation>
    <scope>NUCLEOTIDE SEQUENCE</scope>
</reference>
<keyword evidence="2" id="KW-1185">Reference proteome</keyword>
<evidence type="ECO:0000313" key="2">
    <source>
        <dbReference type="Proteomes" id="UP000784294"/>
    </source>
</evidence>
<name>A0A448WAF7_9PLAT</name>
<gene>
    <name evidence="1" type="ORF">PXEA_LOCUS396</name>
</gene>
<proteinExistence type="predicted"/>
<accession>A0A448WAF7</accession>
<dbReference type="Proteomes" id="UP000784294">
    <property type="component" value="Unassembled WGS sequence"/>
</dbReference>
<sequence length="77" mass="9123">MIGIGEGRCVSRYAGQSCRSSADCRDGLCCRMDIKGSTCEDGCYSPDYVPMGNFEGREFWRLWHRQRRNERRRKFYR</sequence>
<evidence type="ECO:0000313" key="1">
    <source>
        <dbReference type="EMBL" id="VEL06956.1"/>
    </source>
</evidence>
<protein>
    <submittedName>
        <fullName evidence="1">Uncharacterized protein</fullName>
    </submittedName>
</protein>
<dbReference type="AlphaFoldDB" id="A0A448WAF7"/>